<reference evidence="1" key="1">
    <citation type="submission" date="2013-05" db="EMBL/GenBank/DDBJ databases">
        <authorList>
            <person name="Yim A.K.Y."/>
            <person name="Chan T.F."/>
            <person name="Ji K.M."/>
            <person name="Liu X.Y."/>
            <person name="Zhou J.W."/>
            <person name="Li R.Q."/>
            <person name="Yang K.Y."/>
            <person name="Li J."/>
            <person name="Li M."/>
            <person name="Law P.T.W."/>
            <person name="Wu Y.L."/>
            <person name="Cai Z.L."/>
            <person name="Qin H."/>
            <person name="Bao Y."/>
            <person name="Leung R.K.K."/>
            <person name="Ng P.K.S."/>
            <person name="Zou J."/>
            <person name="Zhong X.J."/>
            <person name="Ran P.X."/>
            <person name="Zhong N.S."/>
            <person name="Liu Z.G."/>
            <person name="Tsui S.K.W."/>
        </authorList>
    </citation>
    <scope>NUCLEOTIDE SEQUENCE</scope>
    <source>
        <strain evidence="1">Derf</strain>
        <tissue evidence="1">Whole organism</tissue>
    </source>
</reference>
<accession>A0A922L2Q1</accession>
<dbReference type="AlphaFoldDB" id="A0A922L2Q1"/>
<keyword evidence="2" id="KW-1185">Reference proteome</keyword>
<proteinExistence type="predicted"/>
<comment type="caution">
    <text evidence="1">The sequence shown here is derived from an EMBL/GenBank/DDBJ whole genome shotgun (WGS) entry which is preliminary data.</text>
</comment>
<dbReference type="Proteomes" id="UP000790347">
    <property type="component" value="Unassembled WGS sequence"/>
</dbReference>
<protein>
    <submittedName>
        <fullName evidence="1">Uncharacterized protein</fullName>
    </submittedName>
</protein>
<evidence type="ECO:0000313" key="1">
    <source>
        <dbReference type="EMBL" id="KAH9497880.1"/>
    </source>
</evidence>
<sequence length="77" mass="9405">MKHNHIYIMEIVLDQYRLMKPIILVSTNKDKRLVPYYVIAEILLFHVVRQYVSLHVSMHNDSFKLETFYRSTDFHHQ</sequence>
<organism evidence="1 2">
    <name type="scientific">Dermatophagoides farinae</name>
    <name type="common">American house dust mite</name>
    <dbReference type="NCBI Taxonomy" id="6954"/>
    <lineage>
        <taxon>Eukaryota</taxon>
        <taxon>Metazoa</taxon>
        <taxon>Ecdysozoa</taxon>
        <taxon>Arthropoda</taxon>
        <taxon>Chelicerata</taxon>
        <taxon>Arachnida</taxon>
        <taxon>Acari</taxon>
        <taxon>Acariformes</taxon>
        <taxon>Sarcoptiformes</taxon>
        <taxon>Astigmata</taxon>
        <taxon>Psoroptidia</taxon>
        <taxon>Analgoidea</taxon>
        <taxon>Pyroglyphidae</taxon>
        <taxon>Dermatophagoidinae</taxon>
        <taxon>Dermatophagoides</taxon>
    </lineage>
</organism>
<dbReference type="EMBL" id="ASGP02000007">
    <property type="protein sequence ID" value="KAH9497880.1"/>
    <property type="molecule type" value="Genomic_DNA"/>
</dbReference>
<name>A0A922L2Q1_DERFA</name>
<evidence type="ECO:0000313" key="2">
    <source>
        <dbReference type="Proteomes" id="UP000790347"/>
    </source>
</evidence>
<gene>
    <name evidence="1" type="ORF">DERF_013827</name>
</gene>
<reference evidence="1" key="2">
    <citation type="journal article" date="2022" name="Res Sq">
        <title>Comparative Genomics Reveals Insights into the Divergent Evolution of Astigmatic Mites and Household Pest Adaptations.</title>
        <authorList>
            <person name="Xiong Q."/>
            <person name="Wan A.T.-Y."/>
            <person name="Liu X.-Y."/>
            <person name="Fung C.S.-H."/>
            <person name="Xiao X."/>
            <person name="Malainual N."/>
            <person name="Hou J."/>
            <person name="Wang L."/>
            <person name="Wang M."/>
            <person name="Yang K."/>
            <person name="Cui Y."/>
            <person name="Leung E."/>
            <person name="Nong W."/>
            <person name="Shin S.-K."/>
            <person name="Au S."/>
            <person name="Jeong K.Y."/>
            <person name="Chew F.T."/>
            <person name="Hui J."/>
            <person name="Leung T.F."/>
            <person name="Tungtrongchitr A."/>
            <person name="Zhong N."/>
            <person name="Liu Z."/>
            <person name="Tsui S."/>
        </authorList>
    </citation>
    <scope>NUCLEOTIDE SEQUENCE</scope>
    <source>
        <strain evidence="1">Derf</strain>
        <tissue evidence="1">Whole organism</tissue>
    </source>
</reference>